<evidence type="ECO:0000313" key="1">
    <source>
        <dbReference type="EMBL" id="MBC5637073.1"/>
    </source>
</evidence>
<dbReference type="EMBL" id="JACOOL010000006">
    <property type="protein sequence ID" value="MBC5637073.1"/>
    <property type="molecule type" value="Genomic_DNA"/>
</dbReference>
<dbReference type="Proteomes" id="UP000637359">
    <property type="component" value="Unassembled WGS sequence"/>
</dbReference>
<organism evidence="1 2">
    <name type="scientific">Ornithinibacillus hominis</name>
    <dbReference type="NCBI Taxonomy" id="2763055"/>
    <lineage>
        <taxon>Bacteria</taxon>
        <taxon>Bacillati</taxon>
        <taxon>Bacillota</taxon>
        <taxon>Bacilli</taxon>
        <taxon>Bacillales</taxon>
        <taxon>Bacillaceae</taxon>
        <taxon>Ornithinibacillus</taxon>
    </lineage>
</organism>
<gene>
    <name evidence="1" type="ORF">H8S33_09670</name>
</gene>
<dbReference type="AlphaFoldDB" id="A0A923RIZ8"/>
<dbReference type="InterPro" id="IPR009920">
    <property type="entry name" value="HEPPP_synth_su1"/>
</dbReference>
<proteinExistence type="predicted"/>
<reference evidence="1" key="1">
    <citation type="submission" date="2020-08" db="EMBL/GenBank/DDBJ databases">
        <title>Genome public.</title>
        <authorList>
            <person name="Liu C."/>
            <person name="Sun Q."/>
        </authorList>
    </citation>
    <scope>NUCLEOTIDE SEQUENCE</scope>
    <source>
        <strain evidence="1">BX22</strain>
    </source>
</reference>
<protein>
    <submittedName>
        <fullName evidence="1">Heptaprenyl diphosphate synthase component 1</fullName>
    </submittedName>
</protein>
<dbReference type="Gene3D" id="1.20.120.1450">
    <property type="match status" value="1"/>
</dbReference>
<sequence>MERELQHLKQQIKEKVRHSFLLQHIDNPEIDEYKLYFLQQILNKTTLAPKVKEQLIITTMLVQIALDIHEQIPDYKGEQGPSINVESQLSILAGDYYSGLYYYLLAEIEEREYITVLATAIKHINELKMELYYLNDYTIENYLNIKKEIQITLIKYIADHVRVTEELPVMAELLLLNYMIHTNDIFVEIDKQSVLEAQVNKTKGMLEGLQVEDGYKQNLVKILHTIVYQHTALEMD</sequence>
<keyword evidence="2" id="KW-1185">Reference proteome</keyword>
<dbReference type="GO" id="GO:0009234">
    <property type="term" value="P:menaquinone biosynthetic process"/>
    <property type="evidence" value="ECO:0007669"/>
    <property type="project" value="InterPro"/>
</dbReference>
<name>A0A923RIZ8_9BACI</name>
<dbReference type="Pfam" id="PF07307">
    <property type="entry name" value="HEPPP_synt_1"/>
    <property type="match status" value="1"/>
</dbReference>
<evidence type="ECO:0000313" key="2">
    <source>
        <dbReference type="Proteomes" id="UP000637359"/>
    </source>
</evidence>
<dbReference type="RefSeq" id="WP_186869787.1">
    <property type="nucleotide sequence ID" value="NZ_JACOOL010000006.1"/>
</dbReference>
<accession>A0A923RIZ8</accession>
<comment type="caution">
    <text evidence="1">The sequence shown here is derived from an EMBL/GenBank/DDBJ whole genome shotgun (WGS) entry which is preliminary data.</text>
</comment>